<keyword evidence="3 7" id="KW-0812">Transmembrane</keyword>
<dbReference type="AlphaFoldDB" id="A0A2G8SSN0"/>
<feature type="signal peptide" evidence="8">
    <location>
        <begin position="1"/>
        <end position="18"/>
    </location>
</feature>
<keyword evidence="5 7" id="KW-0472">Membrane</keyword>
<dbReference type="Proteomes" id="UP000230002">
    <property type="component" value="Unassembled WGS sequence"/>
</dbReference>
<keyword evidence="4 7" id="KW-1133">Transmembrane helix</keyword>
<dbReference type="PANTHER" id="PTHR23501:SF191">
    <property type="entry name" value="VACUOLAR BASIC AMINO ACID TRANSPORTER 4"/>
    <property type="match status" value="1"/>
</dbReference>
<dbReference type="EMBL" id="AYKW01000001">
    <property type="protein sequence ID" value="PIL36776.1"/>
    <property type="molecule type" value="Genomic_DNA"/>
</dbReference>
<dbReference type="InterPro" id="IPR036259">
    <property type="entry name" value="MFS_trans_sf"/>
</dbReference>
<sequence>MPILVFSFILVALKVSIRLPDEVENQPLHAKLRRIDVFGSFTLVGMVGCLLLGLSLKSTEELPWSHPLIWGLLLASVVFCVLFIWVETSYSPFPVMPMRLVKQRTPLFVSLSNFFGSVAAFSMTLVAISTGSVFAGWVMRRTGRLYNLTLFSCLLTVFAASLVAMWDENSAAFHLWFDIVPQGFGMASVITTTLIAMIASVTREDLAVATGITYLFRTTGQVIGVSLSGALLQSVLTAKLRERIEGPDAVSIIEHIRHSTTIIPTLEPALRKAAVDSYADALRVVFICQAAINFICFLCCLPIQENPLPGTHEEQEEAWKRRDTISRTNSEDSA</sequence>
<feature type="transmembrane region" description="Helical" evidence="7">
    <location>
        <begin position="68"/>
        <end position="86"/>
    </location>
</feature>
<feature type="transmembrane region" description="Helical" evidence="7">
    <location>
        <begin position="114"/>
        <end position="138"/>
    </location>
</feature>
<feature type="transmembrane region" description="Helical" evidence="7">
    <location>
        <begin position="145"/>
        <end position="164"/>
    </location>
</feature>
<accession>A0A2G8SSN0</accession>
<keyword evidence="8" id="KW-0732">Signal</keyword>
<evidence type="ECO:0000256" key="8">
    <source>
        <dbReference type="SAM" id="SignalP"/>
    </source>
</evidence>
<evidence type="ECO:0000256" key="1">
    <source>
        <dbReference type="ARBA" id="ARBA00004127"/>
    </source>
</evidence>
<dbReference type="GO" id="GO:0005886">
    <property type="term" value="C:plasma membrane"/>
    <property type="evidence" value="ECO:0007669"/>
    <property type="project" value="TreeGrafter"/>
</dbReference>
<reference evidence="9 10" key="1">
    <citation type="journal article" date="2015" name="Sci. Rep.">
        <title>Chromosome-level genome map provides insights into diverse defense mechanisms in the medicinal fungus Ganoderma sinense.</title>
        <authorList>
            <person name="Zhu Y."/>
            <person name="Xu J."/>
            <person name="Sun C."/>
            <person name="Zhou S."/>
            <person name="Xu H."/>
            <person name="Nelson D.R."/>
            <person name="Qian J."/>
            <person name="Song J."/>
            <person name="Luo H."/>
            <person name="Xiang L."/>
            <person name="Li Y."/>
            <person name="Xu Z."/>
            <person name="Ji A."/>
            <person name="Wang L."/>
            <person name="Lu S."/>
            <person name="Hayward A."/>
            <person name="Sun W."/>
            <person name="Li X."/>
            <person name="Schwartz D.C."/>
            <person name="Wang Y."/>
            <person name="Chen S."/>
        </authorList>
    </citation>
    <scope>NUCLEOTIDE SEQUENCE [LARGE SCALE GENOMIC DNA]</scope>
    <source>
        <strain evidence="9 10">ZZ0214-1</strain>
    </source>
</reference>
<proteinExistence type="predicted"/>
<dbReference type="Gene3D" id="1.20.1250.20">
    <property type="entry name" value="MFS general substrate transporter like domains"/>
    <property type="match status" value="1"/>
</dbReference>
<evidence type="ECO:0000256" key="3">
    <source>
        <dbReference type="ARBA" id="ARBA00022692"/>
    </source>
</evidence>
<feature type="transmembrane region" description="Helical" evidence="7">
    <location>
        <begin position="184"/>
        <end position="202"/>
    </location>
</feature>
<dbReference type="PANTHER" id="PTHR23501">
    <property type="entry name" value="MAJOR FACILITATOR SUPERFAMILY"/>
    <property type="match status" value="1"/>
</dbReference>
<comment type="caution">
    <text evidence="9">The sequence shown here is derived from an EMBL/GenBank/DDBJ whole genome shotgun (WGS) entry which is preliminary data.</text>
</comment>
<dbReference type="GO" id="GO:0000329">
    <property type="term" value="C:fungal-type vacuole membrane"/>
    <property type="evidence" value="ECO:0007669"/>
    <property type="project" value="TreeGrafter"/>
</dbReference>
<protein>
    <submittedName>
        <fullName evidence="9">MFS general substrate transporter</fullName>
    </submittedName>
</protein>
<feature type="region of interest" description="Disordered" evidence="6">
    <location>
        <begin position="311"/>
        <end position="334"/>
    </location>
</feature>
<dbReference type="STRING" id="1077348.A0A2G8SSN0"/>
<feature type="compositionally biased region" description="Basic and acidic residues" evidence="6">
    <location>
        <begin position="311"/>
        <end position="325"/>
    </location>
</feature>
<dbReference type="SUPFAM" id="SSF103473">
    <property type="entry name" value="MFS general substrate transporter"/>
    <property type="match status" value="1"/>
</dbReference>
<feature type="transmembrane region" description="Helical" evidence="7">
    <location>
        <begin position="37"/>
        <end position="56"/>
    </location>
</feature>
<evidence type="ECO:0000313" key="10">
    <source>
        <dbReference type="Proteomes" id="UP000230002"/>
    </source>
</evidence>
<dbReference type="GO" id="GO:0015174">
    <property type="term" value="F:basic amino acid transmembrane transporter activity"/>
    <property type="evidence" value="ECO:0007669"/>
    <property type="project" value="TreeGrafter"/>
</dbReference>
<keyword evidence="10" id="KW-1185">Reference proteome</keyword>
<evidence type="ECO:0000256" key="4">
    <source>
        <dbReference type="ARBA" id="ARBA00022989"/>
    </source>
</evidence>
<evidence type="ECO:0000256" key="7">
    <source>
        <dbReference type="SAM" id="Phobius"/>
    </source>
</evidence>
<dbReference type="Pfam" id="PF07690">
    <property type="entry name" value="MFS_1"/>
    <property type="match status" value="1"/>
</dbReference>
<feature type="transmembrane region" description="Helical" evidence="7">
    <location>
        <begin position="214"/>
        <end position="236"/>
    </location>
</feature>
<gene>
    <name evidence="9" type="ORF">GSI_00466</name>
</gene>
<evidence type="ECO:0000256" key="2">
    <source>
        <dbReference type="ARBA" id="ARBA00022448"/>
    </source>
</evidence>
<dbReference type="OrthoDB" id="3437016at2759"/>
<feature type="chain" id="PRO_5013936818" evidence="8">
    <location>
        <begin position="19"/>
        <end position="334"/>
    </location>
</feature>
<organism evidence="9 10">
    <name type="scientific">Ganoderma sinense ZZ0214-1</name>
    <dbReference type="NCBI Taxonomy" id="1077348"/>
    <lineage>
        <taxon>Eukaryota</taxon>
        <taxon>Fungi</taxon>
        <taxon>Dikarya</taxon>
        <taxon>Basidiomycota</taxon>
        <taxon>Agaricomycotina</taxon>
        <taxon>Agaricomycetes</taxon>
        <taxon>Polyporales</taxon>
        <taxon>Polyporaceae</taxon>
        <taxon>Ganoderma</taxon>
    </lineage>
</organism>
<dbReference type="GO" id="GO:0012505">
    <property type="term" value="C:endomembrane system"/>
    <property type="evidence" value="ECO:0007669"/>
    <property type="project" value="UniProtKB-SubCell"/>
</dbReference>
<evidence type="ECO:0000256" key="6">
    <source>
        <dbReference type="SAM" id="MobiDB-lite"/>
    </source>
</evidence>
<evidence type="ECO:0000313" key="9">
    <source>
        <dbReference type="EMBL" id="PIL36776.1"/>
    </source>
</evidence>
<comment type="subcellular location">
    <subcellularLocation>
        <location evidence="1">Endomembrane system</location>
        <topology evidence="1">Multi-pass membrane protein</topology>
    </subcellularLocation>
</comment>
<name>A0A2G8SSN0_9APHY</name>
<dbReference type="InterPro" id="IPR011701">
    <property type="entry name" value="MFS"/>
</dbReference>
<evidence type="ECO:0000256" key="5">
    <source>
        <dbReference type="ARBA" id="ARBA00023136"/>
    </source>
</evidence>
<keyword evidence="2" id="KW-0813">Transport</keyword>